<dbReference type="HOGENOM" id="CLU_146586_0_0_7"/>
<dbReference type="EMBL" id="CP000112">
    <property type="protein sequence ID" value="ABB39555.1"/>
    <property type="molecule type" value="Genomic_DNA"/>
</dbReference>
<evidence type="ECO:0000313" key="1">
    <source>
        <dbReference type="EMBL" id="ABB39555.1"/>
    </source>
</evidence>
<gene>
    <name evidence="1" type="ordered locus">Dde_2759</name>
</gene>
<accession>Q30XP1</accession>
<dbReference type="RefSeq" id="WP_011368574.1">
    <property type="nucleotide sequence ID" value="NC_007519.1"/>
</dbReference>
<proteinExistence type="predicted"/>
<dbReference type="eggNOG" id="ENOG503188T">
    <property type="taxonomic scope" value="Bacteria"/>
</dbReference>
<protein>
    <submittedName>
        <fullName evidence="1">Uncharacterized protein</fullName>
    </submittedName>
</protein>
<dbReference type="Proteomes" id="UP000002710">
    <property type="component" value="Chromosome"/>
</dbReference>
<dbReference type="KEGG" id="dde:Dde_2759"/>
<dbReference type="AlphaFoldDB" id="Q30XP1"/>
<organism evidence="1 2">
    <name type="scientific">Oleidesulfovibrio alaskensis (strain ATCC BAA-1058 / DSM 17464 / G20)</name>
    <name type="common">Desulfovibrio alaskensis</name>
    <dbReference type="NCBI Taxonomy" id="207559"/>
    <lineage>
        <taxon>Bacteria</taxon>
        <taxon>Pseudomonadati</taxon>
        <taxon>Thermodesulfobacteriota</taxon>
        <taxon>Desulfovibrionia</taxon>
        <taxon>Desulfovibrionales</taxon>
        <taxon>Desulfovibrionaceae</taxon>
        <taxon>Oleidesulfovibrio</taxon>
    </lineage>
</organism>
<reference evidence="1 2" key="1">
    <citation type="journal article" date="2011" name="J. Bacteriol.">
        <title>Complete genome sequence and updated annotation of Desulfovibrio alaskensis G20.</title>
        <authorList>
            <person name="Hauser L.J."/>
            <person name="Land M.L."/>
            <person name="Brown S.D."/>
            <person name="Larimer F."/>
            <person name="Keller K.L."/>
            <person name="Rapp-Giles B.J."/>
            <person name="Price M.N."/>
            <person name="Lin M."/>
            <person name="Bruce D.C."/>
            <person name="Detter J.C."/>
            <person name="Tapia R."/>
            <person name="Han C.S."/>
            <person name="Goodwin L.A."/>
            <person name="Cheng J.F."/>
            <person name="Pitluck S."/>
            <person name="Copeland A."/>
            <person name="Lucas S."/>
            <person name="Nolan M."/>
            <person name="Lapidus A.L."/>
            <person name="Palumbo A.V."/>
            <person name="Wall J.D."/>
        </authorList>
    </citation>
    <scope>NUCLEOTIDE SEQUENCE [LARGE SCALE GENOMIC DNA]</scope>
    <source>
        <strain evidence="2">ATCC BAA 1058 / DSM 17464 / G20</strain>
    </source>
</reference>
<sequence length="110" mass="12377">MQHILIKVYGHISPAGEALECALRNEQPQKEDGTEALERNGDMLLISYEGMYYPIEEVVDIVRQALQPATEGKIDYIDMDAWTLTRYTISAGTMTEATRSLNHVMAYSGH</sequence>
<name>Q30XP1_OLEA2</name>
<evidence type="ECO:0000313" key="2">
    <source>
        <dbReference type="Proteomes" id="UP000002710"/>
    </source>
</evidence>
<keyword evidence="2" id="KW-1185">Reference proteome</keyword>